<dbReference type="Gene3D" id="3.30.160.60">
    <property type="entry name" value="Classic Zinc Finger"/>
    <property type="match status" value="1"/>
</dbReference>
<dbReference type="InterPro" id="IPR013087">
    <property type="entry name" value="Znf_C2H2_type"/>
</dbReference>
<keyword evidence="4" id="KW-1185">Reference proteome</keyword>
<name>A0A1X2GDV0_9FUNG</name>
<evidence type="ECO:0000313" key="3">
    <source>
        <dbReference type="EMBL" id="ORX51552.1"/>
    </source>
</evidence>
<dbReference type="GO" id="GO:0008270">
    <property type="term" value="F:zinc ion binding"/>
    <property type="evidence" value="ECO:0007669"/>
    <property type="project" value="UniProtKB-KW"/>
</dbReference>
<proteinExistence type="predicted"/>
<organism evidence="3 4">
    <name type="scientific">Hesseltinella vesiculosa</name>
    <dbReference type="NCBI Taxonomy" id="101127"/>
    <lineage>
        <taxon>Eukaryota</taxon>
        <taxon>Fungi</taxon>
        <taxon>Fungi incertae sedis</taxon>
        <taxon>Mucoromycota</taxon>
        <taxon>Mucoromycotina</taxon>
        <taxon>Mucoromycetes</taxon>
        <taxon>Mucorales</taxon>
        <taxon>Cunninghamellaceae</taxon>
        <taxon>Hesseltinella</taxon>
    </lineage>
</organism>
<dbReference type="OrthoDB" id="2263218at2759"/>
<dbReference type="AlphaFoldDB" id="A0A1X2GDV0"/>
<dbReference type="EMBL" id="MCGT01000020">
    <property type="protein sequence ID" value="ORX51552.1"/>
    <property type="molecule type" value="Genomic_DNA"/>
</dbReference>
<dbReference type="STRING" id="101127.A0A1X2GDV0"/>
<keyword evidence="1" id="KW-0863">Zinc-finger</keyword>
<dbReference type="PROSITE" id="PS00028">
    <property type="entry name" value="ZINC_FINGER_C2H2_1"/>
    <property type="match status" value="2"/>
</dbReference>
<feature type="domain" description="C2H2-type" evidence="2">
    <location>
        <begin position="9"/>
        <end position="31"/>
    </location>
</feature>
<protein>
    <recommendedName>
        <fullName evidence="2">C2H2-type domain-containing protein</fullName>
    </recommendedName>
</protein>
<dbReference type="SMART" id="SM00355">
    <property type="entry name" value="ZnF_C2H2"/>
    <property type="match status" value="2"/>
</dbReference>
<keyword evidence="1" id="KW-0479">Metal-binding</keyword>
<keyword evidence="1" id="KW-0862">Zinc</keyword>
<gene>
    <name evidence="3" type="ORF">DM01DRAFT_1408524</name>
</gene>
<dbReference type="InterPro" id="IPR036236">
    <property type="entry name" value="Znf_C2H2_sf"/>
</dbReference>
<evidence type="ECO:0000259" key="2">
    <source>
        <dbReference type="PROSITE" id="PS50157"/>
    </source>
</evidence>
<evidence type="ECO:0000256" key="1">
    <source>
        <dbReference type="PROSITE-ProRule" id="PRU00042"/>
    </source>
</evidence>
<comment type="caution">
    <text evidence="3">The sequence shown here is derived from an EMBL/GenBank/DDBJ whole genome shotgun (WGS) entry which is preliminary data.</text>
</comment>
<dbReference type="Proteomes" id="UP000242146">
    <property type="component" value="Unassembled WGS sequence"/>
</dbReference>
<evidence type="ECO:0000313" key="4">
    <source>
        <dbReference type="Proteomes" id="UP000242146"/>
    </source>
</evidence>
<dbReference type="PROSITE" id="PS50157">
    <property type="entry name" value="ZINC_FINGER_C2H2_2"/>
    <property type="match status" value="1"/>
</dbReference>
<dbReference type="Pfam" id="PF00096">
    <property type="entry name" value="zf-C2H2"/>
    <property type="match status" value="1"/>
</dbReference>
<sequence length="268" mass="29521">MSNRASTSYSCKICNKVFASLSKLKHHKIDHVAYVLHGPDNISLVKSDVGFMCPFCEKLLKNARTIKEHINNHDGTSCSYELSDTPSSSQIESEVMDCNSCVIASSDGLLLPQNEQRLRLKLADVGNWMPILYTAPGQNAKPLLTCENIAEELLKDSTTWQLPKAIDYNDDVHNPSPSISLQLSALIKKSPYQKYLSARNYQELTGSTADIANSDWIINPNTPHFLARLFCGSILINPTGALMVNCVEAYGRTKSADEHSVACALAKT</sequence>
<reference evidence="3 4" key="1">
    <citation type="submission" date="2016-07" db="EMBL/GenBank/DDBJ databases">
        <title>Pervasive Adenine N6-methylation of Active Genes in Fungi.</title>
        <authorList>
            <consortium name="DOE Joint Genome Institute"/>
            <person name="Mondo S.J."/>
            <person name="Dannebaum R.O."/>
            <person name="Kuo R.C."/>
            <person name="Labutti K."/>
            <person name="Haridas S."/>
            <person name="Kuo A."/>
            <person name="Salamov A."/>
            <person name="Ahrendt S.R."/>
            <person name="Lipzen A."/>
            <person name="Sullivan W."/>
            <person name="Andreopoulos W.B."/>
            <person name="Clum A."/>
            <person name="Lindquist E."/>
            <person name="Daum C."/>
            <person name="Ramamoorthy G.K."/>
            <person name="Gryganskyi A."/>
            <person name="Culley D."/>
            <person name="Magnuson J.K."/>
            <person name="James T.Y."/>
            <person name="O'Malley M.A."/>
            <person name="Stajich J.E."/>
            <person name="Spatafora J.W."/>
            <person name="Visel A."/>
            <person name="Grigoriev I.V."/>
        </authorList>
    </citation>
    <scope>NUCLEOTIDE SEQUENCE [LARGE SCALE GENOMIC DNA]</scope>
    <source>
        <strain evidence="3 4">NRRL 3301</strain>
    </source>
</reference>
<dbReference type="SUPFAM" id="SSF57667">
    <property type="entry name" value="beta-beta-alpha zinc fingers"/>
    <property type="match status" value="1"/>
</dbReference>
<accession>A0A1X2GDV0</accession>